<dbReference type="EMBL" id="VDMN01000001">
    <property type="protein sequence ID" value="TNM66706.1"/>
    <property type="molecule type" value="Genomic_DNA"/>
</dbReference>
<comment type="caution">
    <text evidence="3">The sequence shown here is derived from an EMBL/GenBank/DDBJ whole genome shotgun (WGS) entry which is preliminary data.</text>
</comment>
<dbReference type="GO" id="GO:0008374">
    <property type="term" value="F:O-acyltransferase activity"/>
    <property type="evidence" value="ECO:0007669"/>
    <property type="project" value="TreeGrafter"/>
</dbReference>
<reference evidence="3 4" key="1">
    <citation type="submission" date="2019-06" db="EMBL/GenBank/DDBJ databases">
        <title>The draft genome of Rhizobium smilacinae PTYR-5.</title>
        <authorList>
            <person name="Liu L."/>
            <person name="Li L."/>
            <person name="Zhang X."/>
        </authorList>
    </citation>
    <scope>NUCLEOTIDE SEQUENCE [LARGE SCALE GENOMIC DNA]</scope>
    <source>
        <strain evidence="3 4">PTYR-5</strain>
    </source>
</reference>
<sequence length="189" mass="21006">MSLLDAKISNPRQGGPSFSLRHRAFRAVWGGVWAIFGRWTPIPFHAWRRFLLRSFGADIDKTAKIYPGTKIWYPPNLVMADHACLASNVNCYCMDRIYIGRYALVSQNAHLCGGTHDIDNPEFQLYTRPIVISDNSWIAAEAFVGPGVVVGEGAVLGARAVTMRSLDAWTVYVGNPAKPLRARAFQPID</sequence>
<dbReference type="OrthoDB" id="9815592at2"/>
<evidence type="ECO:0000256" key="1">
    <source>
        <dbReference type="ARBA" id="ARBA00007274"/>
    </source>
</evidence>
<dbReference type="Gene3D" id="2.160.10.10">
    <property type="entry name" value="Hexapeptide repeat proteins"/>
    <property type="match status" value="1"/>
</dbReference>
<evidence type="ECO:0000313" key="4">
    <source>
        <dbReference type="Proteomes" id="UP000311605"/>
    </source>
</evidence>
<proteinExistence type="inferred from homology"/>
<keyword evidence="4" id="KW-1185">Reference proteome</keyword>
<comment type="similarity">
    <text evidence="1">Belongs to the transferase hexapeptide repeat family.</text>
</comment>
<dbReference type="InterPro" id="IPR011004">
    <property type="entry name" value="Trimer_LpxA-like_sf"/>
</dbReference>
<dbReference type="PANTHER" id="PTHR23416">
    <property type="entry name" value="SIALIC ACID SYNTHASE-RELATED"/>
    <property type="match status" value="1"/>
</dbReference>
<keyword evidence="2 3" id="KW-0808">Transferase</keyword>
<evidence type="ECO:0000256" key="2">
    <source>
        <dbReference type="ARBA" id="ARBA00022679"/>
    </source>
</evidence>
<dbReference type="Proteomes" id="UP000311605">
    <property type="component" value="Unassembled WGS sequence"/>
</dbReference>
<organism evidence="3 4">
    <name type="scientific">Aliirhizobium smilacinae</name>
    <dbReference type="NCBI Taxonomy" id="1395944"/>
    <lineage>
        <taxon>Bacteria</taxon>
        <taxon>Pseudomonadati</taxon>
        <taxon>Pseudomonadota</taxon>
        <taxon>Alphaproteobacteria</taxon>
        <taxon>Hyphomicrobiales</taxon>
        <taxon>Rhizobiaceae</taxon>
        <taxon>Aliirhizobium</taxon>
    </lineage>
</organism>
<dbReference type="InterPro" id="IPR051159">
    <property type="entry name" value="Hexapeptide_acetyltransf"/>
</dbReference>
<protein>
    <submittedName>
        <fullName evidence="3">Putative colanic acid biosynthesis acetyltransferase</fullName>
    </submittedName>
</protein>
<accession>A0A5C4XSY5</accession>
<gene>
    <name evidence="3" type="ORF">FHP24_03295</name>
</gene>
<dbReference type="AlphaFoldDB" id="A0A5C4XSY5"/>
<dbReference type="SUPFAM" id="SSF51161">
    <property type="entry name" value="Trimeric LpxA-like enzymes"/>
    <property type="match status" value="1"/>
</dbReference>
<evidence type="ECO:0000313" key="3">
    <source>
        <dbReference type="EMBL" id="TNM66706.1"/>
    </source>
</evidence>
<dbReference type="PANTHER" id="PTHR23416:SF23">
    <property type="entry name" value="ACETYLTRANSFERASE C18B11.09C-RELATED"/>
    <property type="match status" value="1"/>
</dbReference>
<name>A0A5C4XSY5_9HYPH</name>
<dbReference type="GO" id="GO:0005829">
    <property type="term" value="C:cytosol"/>
    <property type="evidence" value="ECO:0007669"/>
    <property type="project" value="TreeGrafter"/>
</dbReference>